<gene>
    <name evidence="5" type="ORF">PRIO_3271</name>
</gene>
<dbReference type="HOGENOM" id="CLU_000445_88_6_9"/>
<evidence type="ECO:0000256" key="2">
    <source>
        <dbReference type="ARBA" id="ARBA00023125"/>
    </source>
</evidence>
<dbReference type="InterPro" id="IPR018062">
    <property type="entry name" value="HTH_AraC-typ_CS"/>
</dbReference>
<dbReference type="PANTHER" id="PTHR43280">
    <property type="entry name" value="ARAC-FAMILY TRANSCRIPTIONAL REGULATOR"/>
    <property type="match status" value="1"/>
</dbReference>
<dbReference type="GO" id="GO:0043565">
    <property type="term" value="F:sequence-specific DNA binding"/>
    <property type="evidence" value="ECO:0007669"/>
    <property type="project" value="InterPro"/>
</dbReference>
<dbReference type="SUPFAM" id="SSF51215">
    <property type="entry name" value="Regulatory protein AraC"/>
    <property type="match status" value="1"/>
</dbReference>
<evidence type="ECO:0000313" key="5">
    <source>
        <dbReference type="EMBL" id="CQR55674.1"/>
    </source>
</evidence>
<dbReference type="SUPFAM" id="SSF46689">
    <property type="entry name" value="Homeodomain-like"/>
    <property type="match status" value="2"/>
</dbReference>
<dbReference type="Gene3D" id="1.10.10.60">
    <property type="entry name" value="Homeodomain-like"/>
    <property type="match status" value="2"/>
</dbReference>
<dbReference type="PROSITE" id="PS01124">
    <property type="entry name" value="HTH_ARAC_FAMILY_2"/>
    <property type="match status" value="1"/>
</dbReference>
<dbReference type="AlphaFoldDB" id="A0A0E4CWV1"/>
<dbReference type="PRINTS" id="PR00032">
    <property type="entry name" value="HTHARAC"/>
</dbReference>
<dbReference type="PROSITE" id="PS00041">
    <property type="entry name" value="HTH_ARAC_FAMILY_1"/>
    <property type="match status" value="1"/>
</dbReference>
<dbReference type="Proteomes" id="UP000033163">
    <property type="component" value="Chromosome I"/>
</dbReference>
<dbReference type="InterPro" id="IPR018060">
    <property type="entry name" value="HTH_AraC"/>
</dbReference>
<evidence type="ECO:0000313" key="6">
    <source>
        <dbReference type="Proteomes" id="UP000033163"/>
    </source>
</evidence>
<feature type="domain" description="HTH araC/xylS-type" evidence="4">
    <location>
        <begin position="176"/>
        <end position="274"/>
    </location>
</feature>
<dbReference type="InterPro" id="IPR003313">
    <property type="entry name" value="AraC-bd"/>
</dbReference>
<dbReference type="Pfam" id="PF02311">
    <property type="entry name" value="AraC_binding"/>
    <property type="match status" value="1"/>
</dbReference>
<dbReference type="Gene3D" id="2.60.120.280">
    <property type="entry name" value="Regulatory protein AraC"/>
    <property type="match status" value="1"/>
</dbReference>
<dbReference type="SMART" id="SM00342">
    <property type="entry name" value="HTH_ARAC"/>
    <property type="match status" value="1"/>
</dbReference>
<keyword evidence="1" id="KW-0805">Transcription regulation</keyword>
<sequence length="280" mass="32268">MNKQCYLPTPAYTKYVCYPEFLGHYSNFPQHAERRSEGLLNSYNLHLIFAGEGYVFHEGERIPMGRGKGFLFPRGAYQQYGSDLSRPWDVRWVHFGAGLPLPLLEEVDQSRGYFFTFDPEAGLESLFEEMYRLGVSYETRYEPRLSALLYEILITLLQNSEPQHGAVSLEIRHSIRNAANIIHRECAGAWTLESMARLSGYSSYHFLRLFRLVMGKTPNRFLTDCRLARAKLLLVSTGLTVAEIARQAGFAQSSYFIKVFREFEGMPPNQYRRVFGITIN</sequence>
<protein>
    <recommendedName>
        <fullName evidence="4">HTH araC/xylS-type domain-containing protein</fullName>
    </recommendedName>
</protein>
<dbReference type="InterPro" id="IPR020449">
    <property type="entry name" value="Tscrpt_reg_AraC-type_HTH"/>
</dbReference>
<evidence type="ECO:0000256" key="3">
    <source>
        <dbReference type="ARBA" id="ARBA00023163"/>
    </source>
</evidence>
<dbReference type="Pfam" id="PF12833">
    <property type="entry name" value="HTH_18"/>
    <property type="match status" value="1"/>
</dbReference>
<dbReference type="RefSeq" id="WP_020434170.1">
    <property type="nucleotide sequence ID" value="NZ_AGBD01001901.1"/>
</dbReference>
<organism evidence="5 6">
    <name type="scientific">Paenibacillus riograndensis SBR5</name>
    <dbReference type="NCBI Taxonomy" id="1073571"/>
    <lineage>
        <taxon>Bacteria</taxon>
        <taxon>Bacillati</taxon>
        <taxon>Bacillota</taxon>
        <taxon>Bacilli</taxon>
        <taxon>Bacillales</taxon>
        <taxon>Paenibacillaceae</taxon>
        <taxon>Paenibacillus</taxon>
        <taxon>Paenibacillus sonchi group</taxon>
    </lineage>
</organism>
<dbReference type="PANTHER" id="PTHR43280:SF2">
    <property type="entry name" value="HTH-TYPE TRANSCRIPTIONAL REGULATOR EXSA"/>
    <property type="match status" value="1"/>
</dbReference>
<accession>A0A0E4CWV1</accession>
<keyword evidence="3" id="KW-0804">Transcription</keyword>
<proteinExistence type="predicted"/>
<dbReference type="KEGG" id="pri:PRIO_3271"/>
<keyword evidence="2" id="KW-0238">DNA-binding</keyword>
<dbReference type="GO" id="GO:0003700">
    <property type="term" value="F:DNA-binding transcription factor activity"/>
    <property type="evidence" value="ECO:0007669"/>
    <property type="project" value="InterPro"/>
</dbReference>
<dbReference type="InterPro" id="IPR009057">
    <property type="entry name" value="Homeodomain-like_sf"/>
</dbReference>
<dbReference type="InterPro" id="IPR037923">
    <property type="entry name" value="HTH-like"/>
</dbReference>
<evidence type="ECO:0000256" key="1">
    <source>
        <dbReference type="ARBA" id="ARBA00023015"/>
    </source>
</evidence>
<dbReference type="PATRIC" id="fig|1073571.4.peg.3494"/>
<evidence type="ECO:0000259" key="4">
    <source>
        <dbReference type="PROSITE" id="PS01124"/>
    </source>
</evidence>
<name>A0A0E4CWV1_9BACL</name>
<dbReference type="EMBL" id="LN831776">
    <property type="protein sequence ID" value="CQR55674.1"/>
    <property type="molecule type" value="Genomic_DNA"/>
</dbReference>
<reference evidence="6" key="1">
    <citation type="submission" date="2015-03" db="EMBL/GenBank/DDBJ databases">
        <authorList>
            <person name="Wibberg D."/>
        </authorList>
    </citation>
    <scope>NUCLEOTIDE SEQUENCE [LARGE SCALE GENOMIC DNA]</scope>
</reference>